<dbReference type="RefSeq" id="WP_323722408.1">
    <property type="nucleotide sequence ID" value="NZ_CP110343.1"/>
</dbReference>
<keyword evidence="1" id="KW-0066">ATP synthesis</keyword>
<evidence type="ECO:0000313" key="4">
    <source>
        <dbReference type="Proteomes" id="UP001325140"/>
    </source>
</evidence>
<proteinExistence type="predicted"/>
<dbReference type="SUPFAM" id="SSF51344">
    <property type="entry name" value="Epsilon subunit of F1F0-ATP synthase N-terminal domain"/>
    <property type="match status" value="1"/>
</dbReference>
<name>A0ABZ0UQC3_9RICK</name>
<dbReference type="Pfam" id="PF02823">
    <property type="entry name" value="ATP-synt_DE_N"/>
    <property type="match status" value="1"/>
</dbReference>
<feature type="domain" description="ATP synthase F1 complex delta/epsilon subunit N-terminal" evidence="2">
    <location>
        <begin position="2"/>
        <end position="78"/>
    </location>
</feature>
<evidence type="ECO:0000313" key="3">
    <source>
        <dbReference type="EMBL" id="WPX97757.1"/>
    </source>
</evidence>
<gene>
    <name evidence="3" type="ORF">Fokcrypt_00274</name>
</gene>
<dbReference type="Proteomes" id="UP001325140">
    <property type="component" value="Chromosome"/>
</dbReference>
<dbReference type="EMBL" id="CP110343">
    <property type="protein sequence ID" value="WPX97757.1"/>
    <property type="molecule type" value="Genomic_DNA"/>
</dbReference>
<dbReference type="Gene3D" id="2.60.15.10">
    <property type="entry name" value="F0F1 ATP synthase delta/epsilon subunit, N-terminal"/>
    <property type="match status" value="1"/>
</dbReference>
<evidence type="ECO:0000259" key="2">
    <source>
        <dbReference type="Pfam" id="PF02823"/>
    </source>
</evidence>
<keyword evidence="4" id="KW-1185">Reference proteome</keyword>
<sequence length="88" mass="9855">MRTYISSPHGKIVECIASRVGFSSLNGTMEIMENHENFIAPLINTNLIITRTDIDEVIAFEVISGTIKIYNGECLILLELYKISEGSY</sequence>
<evidence type="ECO:0000256" key="1">
    <source>
        <dbReference type="ARBA" id="ARBA00023196"/>
    </source>
</evidence>
<protein>
    <submittedName>
        <fullName evidence="3">ATP synthase epsilon chain</fullName>
    </submittedName>
</protein>
<reference evidence="3" key="1">
    <citation type="submission" date="2022-10" db="EMBL/GenBank/DDBJ databases">
        <title>Host association and intracellularity evolved multiple times independently in the Rickettsiales.</title>
        <authorList>
            <person name="Castelli M."/>
            <person name="Nardi T."/>
            <person name="Gammuto L."/>
            <person name="Bellinzona G."/>
            <person name="Sabaneyeva E."/>
            <person name="Potekhin A."/>
            <person name="Serra V."/>
            <person name="Petroni G."/>
            <person name="Sassera D."/>
        </authorList>
    </citation>
    <scope>NUCLEOTIDE SEQUENCE [LARGE SCALE GENOMIC DNA]</scope>
    <source>
        <strain evidence="3">US_Bl 11III1</strain>
    </source>
</reference>
<organism evidence="3 4">
    <name type="scientific">Candidatus Fokinia crypta</name>
    <dbReference type="NCBI Taxonomy" id="1920990"/>
    <lineage>
        <taxon>Bacteria</taxon>
        <taxon>Pseudomonadati</taxon>
        <taxon>Pseudomonadota</taxon>
        <taxon>Alphaproteobacteria</taxon>
        <taxon>Rickettsiales</taxon>
        <taxon>Candidatus Midichloriaceae</taxon>
        <taxon>Candidatus Fokinia</taxon>
    </lineage>
</organism>
<keyword evidence="1" id="KW-0139">CF(1)</keyword>
<dbReference type="InterPro" id="IPR036771">
    <property type="entry name" value="ATPsynth_dsu/esu_N"/>
</dbReference>
<accession>A0ABZ0UQC3</accession>
<dbReference type="InterPro" id="IPR020546">
    <property type="entry name" value="ATP_synth_F1_dsu/esu_N"/>
</dbReference>